<keyword evidence="3 8" id="KW-0540">Nuclease</keyword>
<dbReference type="PANTHER" id="PTHR33653:SF1">
    <property type="entry name" value="RIBONUCLEASE VAPC2"/>
    <property type="match status" value="1"/>
</dbReference>
<dbReference type="SUPFAM" id="SSF88723">
    <property type="entry name" value="PIN domain-like"/>
    <property type="match status" value="1"/>
</dbReference>
<accession>A0A7X0EDI0</accession>
<dbReference type="InterPro" id="IPR050556">
    <property type="entry name" value="Type_II_TA_system_RNase"/>
</dbReference>
<dbReference type="GO" id="GO:0016787">
    <property type="term" value="F:hydrolase activity"/>
    <property type="evidence" value="ECO:0007669"/>
    <property type="project" value="UniProtKB-KW"/>
</dbReference>
<evidence type="ECO:0000256" key="2">
    <source>
        <dbReference type="ARBA" id="ARBA00022649"/>
    </source>
</evidence>
<evidence type="ECO:0000256" key="1">
    <source>
        <dbReference type="ARBA" id="ARBA00001946"/>
    </source>
</evidence>
<dbReference type="GO" id="GO:0000287">
    <property type="term" value="F:magnesium ion binding"/>
    <property type="evidence" value="ECO:0007669"/>
    <property type="project" value="UniProtKB-UniRule"/>
</dbReference>
<proteinExistence type="inferred from homology"/>
<keyword evidence="2 8" id="KW-1277">Toxin-antitoxin system</keyword>
<gene>
    <name evidence="8" type="primary">vapC</name>
    <name evidence="10" type="ORF">FHS74_003375</name>
</gene>
<organism evidence="10 11">
    <name type="scientific">Nitrospirillum iridis</name>
    <dbReference type="NCBI Taxonomy" id="765888"/>
    <lineage>
        <taxon>Bacteria</taxon>
        <taxon>Pseudomonadati</taxon>
        <taxon>Pseudomonadota</taxon>
        <taxon>Alphaproteobacteria</taxon>
        <taxon>Rhodospirillales</taxon>
        <taxon>Azospirillaceae</taxon>
        <taxon>Nitrospirillum</taxon>
    </lineage>
</organism>
<dbReference type="Proteomes" id="UP000539175">
    <property type="component" value="Unassembled WGS sequence"/>
</dbReference>
<dbReference type="GO" id="GO:0004540">
    <property type="term" value="F:RNA nuclease activity"/>
    <property type="evidence" value="ECO:0007669"/>
    <property type="project" value="InterPro"/>
</dbReference>
<dbReference type="Gene3D" id="3.40.50.1010">
    <property type="entry name" value="5'-nuclease"/>
    <property type="match status" value="1"/>
</dbReference>
<evidence type="ECO:0000313" key="10">
    <source>
        <dbReference type="EMBL" id="MBB6252807.1"/>
    </source>
</evidence>
<keyword evidence="11" id="KW-1185">Reference proteome</keyword>
<reference evidence="10 11" key="1">
    <citation type="submission" date="2020-08" db="EMBL/GenBank/DDBJ databases">
        <title>Genomic Encyclopedia of Type Strains, Phase IV (KMG-IV): sequencing the most valuable type-strain genomes for metagenomic binning, comparative biology and taxonomic classification.</title>
        <authorList>
            <person name="Goeker M."/>
        </authorList>
    </citation>
    <scope>NUCLEOTIDE SEQUENCE [LARGE SCALE GENOMIC DNA]</scope>
    <source>
        <strain evidence="10 11">DSM 22198</strain>
    </source>
</reference>
<dbReference type="InterPro" id="IPR029060">
    <property type="entry name" value="PIN-like_dom_sf"/>
</dbReference>
<comment type="cofactor">
    <cofactor evidence="1 8">
        <name>Mg(2+)</name>
        <dbReference type="ChEBI" id="CHEBI:18420"/>
    </cofactor>
</comment>
<keyword evidence="6 8" id="KW-0460">Magnesium</keyword>
<keyword evidence="5 8" id="KW-0378">Hydrolase</keyword>
<dbReference type="InterPro" id="IPR002716">
    <property type="entry name" value="PIN_dom"/>
</dbReference>
<name>A0A7X0EDI0_9PROT</name>
<evidence type="ECO:0000256" key="3">
    <source>
        <dbReference type="ARBA" id="ARBA00022722"/>
    </source>
</evidence>
<dbReference type="RefSeq" id="WP_184802581.1">
    <property type="nucleotide sequence ID" value="NZ_JACIIZ010000009.1"/>
</dbReference>
<feature type="binding site" evidence="8">
    <location>
        <position position="6"/>
    </location>
    <ligand>
        <name>Mg(2+)</name>
        <dbReference type="ChEBI" id="CHEBI:18420"/>
    </ligand>
</feature>
<dbReference type="InterPro" id="IPR022907">
    <property type="entry name" value="VapC_family"/>
</dbReference>
<comment type="caution">
    <text evidence="10">The sequence shown here is derived from an EMBL/GenBank/DDBJ whole genome shotgun (WGS) entry which is preliminary data.</text>
</comment>
<evidence type="ECO:0000256" key="5">
    <source>
        <dbReference type="ARBA" id="ARBA00022801"/>
    </source>
</evidence>
<comment type="function">
    <text evidence="8">Toxic component of a toxin-antitoxin (TA) system. An RNase.</text>
</comment>
<dbReference type="AlphaFoldDB" id="A0A7X0EDI0"/>
<dbReference type="HAMAP" id="MF_00265">
    <property type="entry name" value="VapC_Nob1"/>
    <property type="match status" value="1"/>
</dbReference>
<evidence type="ECO:0000256" key="4">
    <source>
        <dbReference type="ARBA" id="ARBA00022723"/>
    </source>
</evidence>
<evidence type="ECO:0000313" key="11">
    <source>
        <dbReference type="Proteomes" id="UP000539175"/>
    </source>
</evidence>
<comment type="similarity">
    <text evidence="7 8">Belongs to the PINc/VapC protein family.</text>
</comment>
<dbReference type="Pfam" id="PF01850">
    <property type="entry name" value="PIN"/>
    <property type="match status" value="1"/>
</dbReference>
<dbReference type="CDD" id="cd18746">
    <property type="entry name" value="PIN_VapC4-5_FitB-like"/>
    <property type="match status" value="1"/>
</dbReference>
<dbReference type="EMBL" id="JACIIZ010000009">
    <property type="protein sequence ID" value="MBB6252807.1"/>
    <property type="molecule type" value="Genomic_DNA"/>
</dbReference>
<evidence type="ECO:0000256" key="6">
    <source>
        <dbReference type="ARBA" id="ARBA00022842"/>
    </source>
</evidence>
<sequence length="141" mass="15746">MNYLLDTNVVSEWVKPRPDAGVMQWLATVDEDRVHLSVATLAELRQGMQRLVPSQRRDRLDIWLKDDLPLRFDQRILAIDSAVADAWGVIVARGQASGRSISVMDAFIAATAEVHDLTLVTRNVADFGLLKQPILNPWTAA</sequence>
<dbReference type="PANTHER" id="PTHR33653">
    <property type="entry name" value="RIBONUCLEASE VAPC2"/>
    <property type="match status" value="1"/>
</dbReference>
<dbReference type="EC" id="3.1.-.-" evidence="8"/>
<feature type="domain" description="PIN" evidence="9">
    <location>
        <begin position="3"/>
        <end position="123"/>
    </location>
</feature>
<protein>
    <recommendedName>
        <fullName evidence="8">Ribonuclease VapC</fullName>
        <shortName evidence="8">RNase VapC</shortName>
        <ecNumber evidence="8">3.1.-.-</ecNumber>
    </recommendedName>
    <alternativeName>
        <fullName evidence="8">Toxin VapC</fullName>
    </alternativeName>
</protein>
<dbReference type="GO" id="GO:0090729">
    <property type="term" value="F:toxin activity"/>
    <property type="evidence" value="ECO:0007669"/>
    <property type="project" value="UniProtKB-KW"/>
</dbReference>
<evidence type="ECO:0000256" key="8">
    <source>
        <dbReference type="HAMAP-Rule" id="MF_00265"/>
    </source>
</evidence>
<evidence type="ECO:0000259" key="9">
    <source>
        <dbReference type="Pfam" id="PF01850"/>
    </source>
</evidence>
<keyword evidence="4 8" id="KW-0479">Metal-binding</keyword>
<keyword evidence="8" id="KW-0800">Toxin</keyword>
<evidence type="ECO:0000256" key="7">
    <source>
        <dbReference type="ARBA" id="ARBA00038093"/>
    </source>
</evidence>
<feature type="binding site" evidence="8">
    <location>
        <position position="105"/>
    </location>
    <ligand>
        <name>Mg(2+)</name>
        <dbReference type="ChEBI" id="CHEBI:18420"/>
    </ligand>
</feature>